<protein>
    <submittedName>
        <fullName evidence="1">Metal-binding motif-containing protein</fullName>
    </submittedName>
</protein>
<keyword evidence="2" id="KW-1185">Reference proteome</keyword>
<evidence type="ECO:0000313" key="2">
    <source>
        <dbReference type="Proteomes" id="UP001379533"/>
    </source>
</evidence>
<dbReference type="Proteomes" id="UP001379533">
    <property type="component" value="Chromosome"/>
</dbReference>
<name>A0ABZ2KLV4_9BACT</name>
<evidence type="ECO:0000313" key="1">
    <source>
        <dbReference type="EMBL" id="WXA97341.1"/>
    </source>
</evidence>
<gene>
    <name evidence="1" type="ORF">LZC95_10890</name>
</gene>
<sequence length="462" mass="47356">MAFRRFLVSALVVLLGMVLLLASGGCEAIITADPPGGWSCDGNFDGGICPQGQRCFNSKCIPCINGNCTVSECETTDKDGDGYFLCGHPNDTGTALIEADCDDTDPDRHPNAPLQCNGKDNNCDGIVDDPCPRGETCAPEKKACQPGGCTPGSCSPPQVCDLGTRICVVKESAKLGDKCRATAECTTGTFCADANQLGSAVVQADGICSKPCCWSSDCPTDFVCLAAGTGGNYCVRGGAIARPSLGTTSGGDICQQNAQCRSGICSDGRCQDTCCRSDQCASGTKCRAMAVRGATTSQTNWALACGVPVDNAAVEGGRCEASAGCGLLGLGSCPPCGEGVCDTNPACRKPCRNSNDCGANAICDNVTPRQQSQVSAACVAVDKKGGIQTGDGCVVDGDCVGGHCFLDSTGKKYCSDICGTDADCPKNMACRPYDSGNSRYYLRCIRPAIASAVSTPVTPISP</sequence>
<dbReference type="InterPro" id="IPR021655">
    <property type="entry name" value="Put_metal-bd"/>
</dbReference>
<accession>A0ABZ2KLV4</accession>
<dbReference type="RefSeq" id="WP_394847957.1">
    <property type="nucleotide sequence ID" value="NZ_CP089982.1"/>
</dbReference>
<proteinExistence type="predicted"/>
<dbReference type="Pfam" id="PF11617">
    <property type="entry name" value="Cu-binding_MopE"/>
    <property type="match status" value="1"/>
</dbReference>
<organism evidence="1 2">
    <name type="scientific">Pendulispora brunnea</name>
    <dbReference type="NCBI Taxonomy" id="2905690"/>
    <lineage>
        <taxon>Bacteria</taxon>
        <taxon>Pseudomonadati</taxon>
        <taxon>Myxococcota</taxon>
        <taxon>Myxococcia</taxon>
        <taxon>Myxococcales</taxon>
        <taxon>Sorangiineae</taxon>
        <taxon>Pendulisporaceae</taxon>
        <taxon>Pendulispora</taxon>
    </lineage>
</organism>
<dbReference type="EMBL" id="CP089982">
    <property type="protein sequence ID" value="WXA97341.1"/>
    <property type="molecule type" value="Genomic_DNA"/>
</dbReference>
<dbReference type="PROSITE" id="PS51257">
    <property type="entry name" value="PROKAR_LIPOPROTEIN"/>
    <property type="match status" value="1"/>
</dbReference>
<reference evidence="1 2" key="1">
    <citation type="submission" date="2021-12" db="EMBL/GenBank/DDBJ databases">
        <title>Discovery of the Pendulisporaceae a myxobacterial family with distinct sporulation behavior and unique specialized metabolism.</title>
        <authorList>
            <person name="Garcia R."/>
            <person name="Popoff A."/>
            <person name="Bader C.D."/>
            <person name="Loehr J."/>
            <person name="Walesch S."/>
            <person name="Walt C."/>
            <person name="Boldt J."/>
            <person name="Bunk B."/>
            <person name="Haeckl F.J.F.P.J."/>
            <person name="Gunesch A.P."/>
            <person name="Birkelbach J."/>
            <person name="Nuebel U."/>
            <person name="Pietschmann T."/>
            <person name="Bach T."/>
            <person name="Mueller R."/>
        </authorList>
    </citation>
    <scope>NUCLEOTIDE SEQUENCE [LARGE SCALE GENOMIC DNA]</scope>
    <source>
        <strain evidence="1 2">MSr12523</strain>
    </source>
</reference>